<feature type="transmembrane region" description="Helical" evidence="6">
    <location>
        <begin position="381"/>
        <end position="398"/>
    </location>
</feature>
<feature type="transmembrane region" description="Helical" evidence="6">
    <location>
        <begin position="350"/>
        <end position="369"/>
    </location>
</feature>
<dbReference type="PANTHER" id="PTHR13146:SF3">
    <property type="entry name" value="EAMA DOMAIN-CONTAINING PROTEIN"/>
    <property type="match status" value="1"/>
</dbReference>
<feature type="transmembrane region" description="Helical" evidence="6">
    <location>
        <begin position="258"/>
        <end position="279"/>
    </location>
</feature>
<name>A0A5B8MDN0_9CHLO</name>
<evidence type="ECO:0000256" key="6">
    <source>
        <dbReference type="SAM" id="Phobius"/>
    </source>
</evidence>
<feature type="transmembrane region" description="Helical" evidence="6">
    <location>
        <begin position="226"/>
        <end position="246"/>
    </location>
</feature>
<evidence type="ECO:0000256" key="3">
    <source>
        <dbReference type="ARBA" id="ARBA00022692"/>
    </source>
</evidence>
<evidence type="ECO:0008006" key="9">
    <source>
        <dbReference type="Google" id="ProtNLM"/>
    </source>
</evidence>
<feature type="transmembrane region" description="Helical" evidence="6">
    <location>
        <begin position="47"/>
        <end position="71"/>
    </location>
</feature>
<organism evidence="7 8">
    <name type="scientific">Chloropicon primus</name>
    <dbReference type="NCBI Taxonomy" id="1764295"/>
    <lineage>
        <taxon>Eukaryota</taxon>
        <taxon>Viridiplantae</taxon>
        <taxon>Chlorophyta</taxon>
        <taxon>Chloropicophyceae</taxon>
        <taxon>Chloropicales</taxon>
        <taxon>Chloropicaceae</taxon>
        <taxon>Chloropicon</taxon>
    </lineage>
</organism>
<keyword evidence="5 6" id="KW-0472">Membrane</keyword>
<accession>A0A5B8MDN0</accession>
<sequence length="481" mass="52143">MAAAGASKWVAVLGMLTFGTVSSIMSKVNFEVRGLNLKGELVPFHKPWFCVLVMFVGMSGCLFLYAGNLASSCLKRARAKRGSSDKREGYRRYMDDPSLGGEDNAYLKALIENKGEDEGCEEDDEEGPYNCSQVLGMLMIMIPSCFDLVATVLMSIGLLYVTVSIYQMMRGAELIFAAIFSVLFLGKKLYKLHYIGICLALAGITMVGIASVLAPQQNDTGTKAQQVLGIGLIILSQAIQAGQICFEEHFMKNLDFMKPTLVVGLEGLYGTLLQCLIVLPAAQKLPGSDVGGKLENTEDSLHMIFKTPDHLIAVTLVFTAFVMLFYNVLGMQVTGHLGALFRSILETTRTLLAWMVGLVMYYANVKLYGEPLGEAWTSYSYLQAAGFVVLVMGTITYGRGDEKSQEDSSDLEVDEVFYTPGESTQAVDIGVGATEPQAIATSFTPSSARRNAYYDFTAAAASVGSGGSLSRRGLRNSLQNT</sequence>
<dbReference type="EMBL" id="CP031035">
    <property type="protein sequence ID" value="QDZ18686.1"/>
    <property type="molecule type" value="Genomic_DNA"/>
</dbReference>
<dbReference type="Pfam" id="PF04142">
    <property type="entry name" value="Nuc_sug_transp"/>
    <property type="match status" value="1"/>
</dbReference>
<dbReference type="OrthoDB" id="29773at2759"/>
<feature type="transmembrane region" description="Helical" evidence="6">
    <location>
        <begin position="310"/>
        <end position="329"/>
    </location>
</feature>
<dbReference type="GO" id="GO:0015165">
    <property type="term" value="F:pyrimidine nucleotide-sugar transmembrane transporter activity"/>
    <property type="evidence" value="ECO:0007669"/>
    <property type="project" value="InterPro"/>
</dbReference>
<feature type="transmembrane region" description="Helical" evidence="6">
    <location>
        <begin position="138"/>
        <end position="161"/>
    </location>
</feature>
<dbReference type="Proteomes" id="UP000316726">
    <property type="component" value="Chromosome 2"/>
</dbReference>
<evidence type="ECO:0000256" key="4">
    <source>
        <dbReference type="ARBA" id="ARBA00022989"/>
    </source>
</evidence>
<dbReference type="InterPro" id="IPR007271">
    <property type="entry name" value="Nuc_sug_transpt"/>
</dbReference>
<dbReference type="PANTHER" id="PTHR13146">
    <property type="match status" value="1"/>
</dbReference>
<evidence type="ECO:0000313" key="8">
    <source>
        <dbReference type="Proteomes" id="UP000316726"/>
    </source>
</evidence>
<reference evidence="7 8" key="1">
    <citation type="submission" date="2018-07" db="EMBL/GenBank/DDBJ databases">
        <title>The complete nuclear genome of the prasinophyte Chloropicon primus (CCMP1205).</title>
        <authorList>
            <person name="Pombert J.-F."/>
            <person name="Otis C."/>
            <person name="Turmel M."/>
            <person name="Lemieux C."/>
        </authorList>
    </citation>
    <scope>NUCLEOTIDE SEQUENCE [LARGE SCALE GENOMIC DNA]</scope>
    <source>
        <strain evidence="7 8">CCMP1205</strain>
    </source>
</reference>
<protein>
    <recommendedName>
        <fullName evidence="9">Nucleotide-sugar transporter</fullName>
    </recommendedName>
</protein>
<keyword evidence="3 6" id="KW-0812">Transmembrane</keyword>
<feature type="transmembrane region" description="Helical" evidence="6">
    <location>
        <begin position="192"/>
        <end position="214"/>
    </location>
</feature>
<keyword evidence="4 6" id="KW-1133">Transmembrane helix</keyword>
<evidence type="ECO:0000256" key="5">
    <source>
        <dbReference type="ARBA" id="ARBA00023136"/>
    </source>
</evidence>
<comment type="similarity">
    <text evidence="2">Belongs to the nucleotide-sugar transporter family. CMP-Sialate:CMP antiporter (TC 2.A.7.12) subfamily.</text>
</comment>
<dbReference type="AlphaFoldDB" id="A0A5B8MDN0"/>
<gene>
    <name evidence="7" type="ORF">A3770_02p12040</name>
</gene>
<evidence type="ECO:0000256" key="2">
    <source>
        <dbReference type="ARBA" id="ARBA00006447"/>
    </source>
</evidence>
<keyword evidence="8" id="KW-1185">Reference proteome</keyword>
<comment type="subcellular location">
    <subcellularLocation>
        <location evidence="1">Membrane</location>
        <topology evidence="1">Multi-pass membrane protein</topology>
    </subcellularLocation>
</comment>
<proteinExistence type="inferred from homology"/>
<dbReference type="SUPFAM" id="SSF103481">
    <property type="entry name" value="Multidrug resistance efflux transporter EmrE"/>
    <property type="match status" value="1"/>
</dbReference>
<dbReference type="InterPro" id="IPR037185">
    <property type="entry name" value="EmrE-like"/>
</dbReference>
<feature type="transmembrane region" description="Helical" evidence="6">
    <location>
        <begin position="167"/>
        <end position="185"/>
    </location>
</feature>
<dbReference type="GO" id="GO:0000139">
    <property type="term" value="C:Golgi membrane"/>
    <property type="evidence" value="ECO:0007669"/>
    <property type="project" value="InterPro"/>
</dbReference>
<evidence type="ECO:0000313" key="7">
    <source>
        <dbReference type="EMBL" id="QDZ18686.1"/>
    </source>
</evidence>
<evidence type="ECO:0000256" key="1">
    <source>
        <dbReference type="ARBA" id="ARBA00004141"/>
    </source>
</evidence>